<dbReference type="InterPro" id="IPR021383">
    <property type="entry name" value="DUF3015"/>
</dbReference>
<dbReference type="AlphaFoldDB" id="A0A382A700"/>
<accession>A0A382A700</accession>
<organism evidence="1">
    <name type="scientific">marine metagenome</name>
    <dbReference type="NCBI Taxonomy" id="408172"/>
    <lineage>
        <taxon>unclassified sequences</taxon>
        <taxon>metagenomes</taxon>
        <taxon>ecological metagenomes</taxon>
    </lineage>
</organism>
<proteinExistence type="predicted"/>
<dbReference type="EMBL" id="UINC01024175">
    <property type="protein sequence ID" value="SVA97306.1"/>
    <property type="molecule type" value="Genomic_DNA"/>
</dbReference>
<evidence type="ECO:0000313" key="1">
    <source>
        <dbReference type="EMBL" id="SVA97306.1"/>
    </source>
</evidence>
<reference evidence="1" key="1">
    <citation type="submission" date="2018-05" db="EMBL/GenBank/DDBJ databases">
        <authorList>
            <person name="Lanie J.A."/>
            <person name="Ng W.-L."/>
            <person name="Kazmierczak K.M."/>
            <person name="Andrzejewski T.M."/>
            <person name="Davidsen T.M."/>
            <person name="Wayne K.J."/>
            <person name="Tettelin H."/>
            <person name="Glass J.I."/>
            <person name="Rusch D."/>
            <person name="Podicherti R."/>
            <person name="Tsui H.-C.T."/>
            <person name="Winkler M.E."/>
        </authorList>
    </citation>
    <scope>NUCLEOTIDE SEQUENCE</scope>
</reference>
<protein>
    <submittedName>
        <fullName evidence="1">Uncharacterized protein</fullName>
    </submittedName>
</protein>
<sequence>MLLLVLSCSFEIASARHKCPKVPSPPGIMGIFSSTTLIPSGSVMAAARSSETLGCDRGHPSDNFYKPQKERVSMFLEDNLHHVREESARGKGLHLEALSQIAGCSISHSDFGKIIKTSYSEVFDSKNPGPAESSVYEVEQTTERFISLMRHSPLLASGCESG</sequence>
<gene>
    <name evidence="1" type="ORF">METZ01_LOCUS150160</name>
</gene>
<name>A0A382A700_9ZZZZ</name>
<dbReference type="Pfam" id="PF11220">
    <property type="entry name" value="DUF3015"/>
    <property type="match status" value="1"/>
</dbReference>